<name>A0A418N4P0_9FLAO</name>
<evidence type="ECO:0000313" key="4">
    <source>
        <dbReference type="Proteomes" id="UP000321528"/>
    </source>
</evidence>
<keyword evidence="4" id="KW-1185">Reference proteome</keyword>
<proteinExistence type="predicted"/>
<reference evidence="2 4" key="2">
    <citation type="submission" date="2019-07" db="EMBL/GenBank/DDBJ databases">
        <title>Draft genome of two Muricauda strains isolated from deep sea.</title>
        <authorList>
            <person name="Sun C."/>
        </authorList>
    </citation>
    <scope>NUCLEOTIDE SEQUENCE [LARGE SCALE GENOMIC DNA]</scope>
    <source>
        <strain evidence="2 4">NH166</strain>
    </source>
</reference>
<gene>
    <name evidence="1" type="ORF">D2U88_16345</name>
    <name evidence="2" type="ORF">FQ019_16155</name>
</gene>
<dbReference type="Gene3D" id="3.40.50.2000">
    <property type="entry name" value="Glycogen Phosphorylase B"/>
    <property type="match status" value="1"/>
</dbReference>
<keyword evidence="1" id="KW-0808">Transferase</keyword>
<protein>
    <submittedName>
        <fullName evidence="1 2">Glycosyltransferase</fullName>
    </submittedName>
</protein>
<dbReference type="GO" id="GO:0016740">
    <property type="term" value="F:transferase activity"/>
    <property type="evidence" value="ECO:0007669"/>
    <property type="project" value="UniProtKB-KW"/>
</dbReference>
<dbReference type="AlphaFoldDB" id="A0A418N4P0"/>
<dbReference type="OrthoDB" id="9807209at2"/>
<evidence type="ECO:0000313" key="2">
    <source>
        <dbReference type="EMBL" id="TXK00452.1"/>
    </source>
</evidence>
<dbReference type="Proteomes" id="UP000321528">
    <property type="component" value="Unassembled WGS sequence"/>
</dbReference>
<dbReference type="EMBL" id="QXFJ01000030">
    <property type="protein sequence ID" value="RIV68753.1"/>
    <property type="molecule type" value="Genomic_DNA"/>
</dbReference>
<organism evidence="1 3">
    <name type="scientific">Flagellimonas aequoris</name>
    <dbReference type="NCBI Taxonomy" id="2306997"/>
    <lineage>
        <taxon>Bacteria</taxon>
        <taxon>Pseudomonadati</taxon>
        <taxon>Bacteroidota</taxon>
        <taxon>Flavobacteriia</taxon>
        <taxon>Flavobacteriales</taxon>
        <taxon>Flavobacteriaceae</taxon>
        <taxon>Flagellimonas</taxon>
    </lineage>
</organism>
<sequence>MTKKLLVIGHVWPEPNTTAAGGRMLQLLEAFLSFGYQVSFACTASKTEYSKSLSEIGVKEEFIQLNHPSFDAFIENLNPDLVLFDRFMVEEQFGWRVVEFAPQAIRILNTEDLHSLRKAREEAIKDEVEFNIGQWKTHPLTLREVASIYRCDVSLMVSTFEMGILQEQLQVPQGLLLHLPLMLEVPTAKNIKEWPSFDERQHFITVGNGKHAPNVDAIKILKKEIWPLIRNQLPNAEIHIYGAYLPQMIQEMHAPKQGFHIKDWVENLDEALQNSRVLLAPIQFGAGIKGKLLEAMKNGTPSVTTSIGAEGMHGDLPWNGAISDEWDTFAHAVVELYQQRKLWEQAQHNGINLLHTYFDKEKLHDRLARSIVKIGENLDAHREQNFIGRLLQHQTLNSTKYMAKWIEAKNGHQG</sequence>
<dbReference type="EMBL" id="VNWL01000029">
    <property type="protein sequence ID" value="TXK00452.1"/>
    <property type="molecule type" value="Genomic_DNA"/>
</dbReference>
<evidence type="ECO:0000313" key="1">
    <source>
        <dbReference type="EMBL" id="RIV68753.1"/>
    </source>
</evidence>
<dbReference type="SUPFAM" id="SSF53756">
    <property type="entry name" value="UDP-Glycosyltransferase/glycogen phosphorylase"/>
    <property type="match status" value="1"/>
</dbReference>
<comment type="caution">
    <text evidence="1">The sequence shown here is derived from an EMBL/GenBank/DDBJ whole genome shotgun (WGS) entry which is preliminary data.</text>
</comment>
<reference evidence="1 3" key="1">
    <citation type="submission" date="2018-08" db="EMBL/GenBank/DDBJ databases">
        <title>Proposal of Muricauda 72 sp.nov. and Muricauda NH166 sp.nov., isolated from seawater.</title>
        <authorList>
            <person name="Cheng H."/>
            <person name="Wu Y.-H."/>
            <person name="Guo L.-L."/>
            <person name="Xu X.-W."/>
        </authorList>
    </citation>
    <scope>NUCLEOTIDE SEQUENCE [LARGE SCALE GENOMIC DNA]</scope>
    <source>
        <strain evidence="1 3">NH166</strain>
    </source>
</reference>
<dbReference type="Proteomes" id="UP000284189">
    <property type="component" value="Unassembled WGS sequence"/>
</dbReference>
<accession>A0A418N4P0</accession>
<dbReference type="RefSeq" id="WP_119641865.1">
    <property type="nucleotide sequence ID" value="NZ_QXFJ01000030.1"/>
</dbReference>
<evidence type="ECO:0000313" key="3">
    <source>
        <dbReference type="Proteomes" id="UP000284189"/>
    </source>
</evidence>
<dbReference type="Pfam" id="PF13692">
    <property type="entry name" value="Glyco_trans_1_4"/>
    <property type="match status" value="1"/>
</dbReference>